<dbReference type="SFLD" id="SFLDS00029">
    <property type="entry name" value="Radical_SAM"/>
    <property type="match status" value="1"/>
</dbReference>
<dbReference type="GO" id="GO:0003824">
    <property type="term" value="F:catalytic activity"/>
    <property type="evidence" value="ECO:0007669"/>
    <property type="project" value="InterPro"/>
</dbReference>
<evidence type="ECO:0000256" key="1">
    <source>
        <dbReference type="ARBA" id="ARBA00001966"/>
    </source>
</evidence>
<dbReference type="KEGG" id="dalk:DSCA_62420"/>
<gene>
    <name evidence="8" type="ORF">DSCA_62420</name>
</gene>
<comment type="cofactor">
    <cofactor evidence="1">
        <name>[4Fe-4S] cluster</name>
        <dbReference type="ChEBI" id="CHEBI:49883"/>
    </cofactor>
</comment>
<dbReference type="Gene3D" id="3.20.20.70">
    <property type="entry name" value="Aldolase class I"/>
    <property type="match status" value="1"/>
</dbReference>
<protein>
    <submittedName>
        <fullName evidence="8">Radical SAM protein</fullName>
    </submittedName>
</protein>
<organism evidence="8 9">
    <name type="scientific">Desulfosarcina alkanivorans</name>
    <dbReference type="NCBI Taxonomy" id="571177"/>
    <lineage>
        <taxon>Bacteria</taxon>
        <taxon>Pseudomonadati</taxon>
        <taxon>Thermodesulfobacteriota</taxon>
        <taxon>Desulfobacteria</taxon>
        <taxon>Desulfobacterales</taxon>
        <taxon>Desulfosarcinaceae</taxon>
        <taxon>Desulfosarcina</taxon>
    </lineage>
</organism>
<feature type="region of interest" description="Disordered" evidence="6">
    <location>
        <begin position="1"/>
        <end position="20"/>
    </location>
</feature>
<dbReference type="AlphaFoldDB" id="A0A5K7YR93"/>
<dbReference type="OrthoDB" id="5470216at2"/>
<dbReference type="RefSeq" id="WP_155320029.1">
    <property type="nucleotide sequence ID" value="NZ_AP021874.1"/>
</dbReference>
<dbReference type="InterPro" id="IPR058240">
    <property type="entry name" value="rSAM_sf"/>
</dbReference>
<keyword evidence="2" id="KW-0949">S-adenosyl-L-methionine</keyword>
<dbReference type="GO" id="GO:0051536">
    <property type="term" value="F:iron-sulfur cluster binding"/>
    <property type="evidence" value="ECO:0007669"/>
    <property type="project" value="UniProtKB-KW"/>
</dbReference>
<dbReference type="SUPFAM" id="SSF102114">
    <property type="entry name" value="Radical SAM enzymes"/>
    <property type="match status" value="1"/>
</dbReference>
<dbReference type="SMART" id="SM00729">
    <property type="entry name" value="Elp3"/>
    <property type="match status" value="1"/>
</dbReference>
<evidence type="ECO:0000256" key="2">
    <source>
        <dbReference type="ARBA" id="ARBA00022691"/>
    </source>
</evidence>
<evidence type="ECO:0000256" key="5">
    <source>
        <dbReference type="ARBA" id="ARBA00023014"/>
    </source>
</evidence>
<dbReference type="GO" id="GO:0046872">
    <property type="term" value="F:metal ion binding"/>
    <property type="evidence" value="ECO:0007669"/>
    <property type="project" value="UniProtKB-KW"/>
</dbReference>
<dbReference type="Pfam" id="PF04055">
    <property type="entry name" value="Radical_SAM"/>
    <property type="match status" value="1"/>
</dbReference>
<dbReference type="PROSITE" id="PS51918">
    <property type="entry name" value="RADICAL_SAM"/>
    <property type="match status" value="1"/>
</dbReference>
<feature type="domain" description="Radical SAM core" evidence="7">
    <location>
        <begin position="22"/>
        <end position="291"/>
    </location>
</feature>
<evidence type="ECO:0000256" key="4">
    <source>
        <dbReference type="ARBA" id="ARBA00023004"/>
    </source>
</evidence>
<dbReference type="SFLD" id="SFLDG01095">
    <property type="entry name" value="Uncharacterised_Radical_SAM_Su"/>
    <property type="match status" value="1"/>
</dbReference>
<dbReference type="InterPro" id="IPR006638">
    <property type="entry name" value="Elp3/MiaA/NifB-like_rSAM"/>
</dbReference>
<keyword evidence="5" id="KW-0411">Iron-sulfur</keyword>
<feature type="compositionally biased region" description="Basic and acidic residues" evidence="6">
    <location>
        <begin position="1"/>
        <end position="13"/>
    </location>
</feature>
<keyword evidence="3" id="KW-0479">Metal-binding</keyword>
<sequence length="388" mass="43897">MTRRRHDQDRCHGFEQGPIRPPSEARSLLIRVTRNCPWNHCAFCPVHKGARFSVRPEAHVIEDIDAVHRHVETLKGLADSAGQISRQDISEHLQDLAVHEQQAFAAATHWFAGGMSAIFLQDANSLVVRPDQLIRILRHLRSRFPRVDRITSYARSHTIARISDENLTQMRQAGLNRIHIGLESGSDAVLERVRKGVDKRTQIKAGRKVKAAGMELSEYVMPGLGGRDLSRDHALETADALNRINPDFIRLRTLAIPGGIPLAEEHRAGRFEKLNDLEMVREIRLFISSLDGITSMIVSDHILNLFEEIRGRFPDARAGMLAVLDRFLSLSDQDQCCFQVGRRLGIFTRMADMDSPKRRARVDAFCDQHGIGPDNVDGMVDEMMKRFI</sequence>
<dbReference type="EMBL" id="AP021874">
    <property type="protein sequence ID" value="BBO72312.1"/>
    <property type="molecule type" value="Genomic_DNA"/>
</dbReference>
<evidence type="ECO:0000259" key="7">
    <source>
        <dbReference type="PROSITE" id="PS51918"/>
    </source>
</evidence>
<name>A0A5K7YR93_9BACT</name>
<reference evidence="8 9" key="1">
    <citation type="submission" date="2019-11" db="EMBL/GenBank/DDBJ databases">
        <title>Comparative genomics of hydrocarbon-degrading Desulfosarcina strains.</title>
        <authorList>
            <person name="Watanabe M."/>
            <person name="Kojima H."/>
            <person name="Fukui M."/>
        </authorList>
    </citation>
    <scope>NUCLEOTIDE SEQUENCE [LARGE SCALE GENOMIC DNA]</scope>
    <source>
        <strain evidence="8 9">PL12</strain>
    </source>
</reference>
<dbReference type="PANTHER" id="PTHR43409">
    <property type="entry name" value="ANAEROBIC MAGNESIUM-PROTOPORPHYRIN IX MONOMETHYL ESTER CYCLASE-RELATED"/>
    <property type="match status" value="1"/>
</dbReference>
<dbReference type="SFLD" id="SFLDG01082">
    <property type="entry name" value="B12-binding_domain_containing"/>
    <property type="match status" value="1"/>
</dbReference>
<accession>A0A5K7YR93</accession>
<evidence type="ECO:0000313" key="9">
    <source>
        <dbReference type="Proteomes" id="UP000427906"/>
    </source>
</evidence>
<proteinExistence type="predicted"/>
<keyword evidence="4" id="KW-0408">Iron</keyword>
<dbReference type="PANTHER" id="PTHR43409:SF4">
    <property type="entry name" value="RADICAL SAM SUPERFAMILY PROTEIN"/>
    <property type="match status" value="1"/>
</dbReference>
<evidence type="ECO:0000256" key="6">
    <source>
        <dbReference type="SAM" id="MobiDB-lite"/>
    </source>
</evidence>
<dbReference type="InterPro" id="IPR051198">
    <property type="entry name" value="BchE-like"/>
</dbReference>
<evidence type="ECO:0000313" key="8">
    <source>
        <dbReference type="EMBL" id="BBO72312.1"/>
    </source>
</evidence>
<evidence type="ECO:0000256" key="3">
    <source>
        <dbReference type="ARBA" id="ARBA00022723"/>
    </source>
</evidence>
<keyword evidence="9" id="KW-1185">Reference proteome</keyword>
<dbReference type="InterPro" id="IPR007197">
    <property type="entry name" value="rSAM"/>
</dbReference>
<dbReference type="InterPro" id="IPR013785">
    <property type="entry name" value="Aldolase_TIM"/>
</dbReference>
<dbReference type="Proteomes" id="UP000427906">
    <property type="component" value="Chromosome"/>
</dbReference>